<protein>
    <recommendedName>
        <fullName evidence="3">ATP-grasp domain-containing protein</fullName>
    </recommendedName>
</protein>
<dbReference type="EMBL" id="JAFBCP010000001">
    <property type="protein sequence ID" value="MBM7816268.1"/>
    <property type="molecule type" value="Genomic_DNA"/>
</dbReference>
<evidence type="ECO:0008006" key="3">
    <source>
        <dbReference type="Google" id="ProtNLM"/>
    </source>
</evidence>
<organism evidence="1 2">
    <name type="scientific">Brevibacterium paucivorans</name>
    <dbReference type="NCBI Taxonomy" id="170994"/>
    <lineage>
        <taxon>Bacteria</taxon>
        <taxon>Bacillati</taxon>
        <taxon>Actinomycetota</taxon>
        <taxon>Actinomycetes</taxon>
        <taxon>Micrococcales</taxon>
        <taxon>Brevibacteriaceae</taxon>
        <taxon>Brevibacterium</taxon>
    </lineage>
</organism>
<dbReference type="SUPFAM" id="SSF56059">
    <property type="entry name" value="Glutathione synthetase ATP-binding domain-like"/>
    <property type="match status" value="1"/>
</dbReference>
<comment type="caution">
    <text evidence="1">The sequence shown here is derived from an EMBL/GenBank/DDBJ whole genome shotgun (WGS) entry which is preliminary data.</text>
</comment>
<accession>A0ABS2SJ27</accession>
<gene>
    <name evidence="1" type="ORF">JOE56_000962</name>
</gene>
<name>A0ABS2SJ27_9MICO</name>
<dbReference type="InterPro" id="IPR029465">
    <property type="entry name" value="ATPgrasp_TupA"/>
</dbReference>
<evidence type="ECO:0000313" key="2">
    <source>
        <dbReference type="Proteomes" id="UP000809290"/>
    </source>
</evidence>
<evidence type="ECO:0000313" key="1">
    <source>
        <dbReference type="EMBL" id="MBM7816268.1"/>
    </source>
</evidence>
<proteinExistence type="predicted"/>
<reference evidence="1 2" key="1">
    <citation type="submission" date="2021-01" db="EMBL/GenBank/DDBJ databases">
        <title>Sequencing the genomes of 1000 actinobacteria strains.</title>
        <authorList>
            <person name="Klenk H.-P."/>
        </authorList>
    </citation>
    <scope>NUCLEOTIDE SEQUENCE [LARGE SCALE GENOMIC DNA]</scope>
    <source>
        <strain evidence="1 2">DSM 13657</strain>
    </source>
</reference>
<sequence>MKRRLSKLEKGVPIFLGEKHEVKKFARFVGVRVPQQYFYGQLSDLDFDQLPSEFVLKPDFASTSQGVRLLEKRGNALYDLQKNEEFNRESVLEEERGIALKYFEDTSQGNFHAEQLLRDHDGSAPIPDVKCYCFSGVIGMIVIERHITPTTRELMYFDGNFLPFVDTNERYSVAEVAKHLDTVVEAIVPKNWEALKLTAERISSAVPSPFVRVDLYDVPNGVYLGELTFEPGPYYYKNRLLMSQAESARLGRLWLEAEERLVKQGVIPVQDDMHEVA</sequence>
<dbReference type="Pfam" id="PF14305">
    <property type="entry name" value="ATPgrasp_TupA"/>
    <property type="match status" value="1"/>
</dbReference>
<dbReference type="RefSeq" id="WP_204515077.1">
    <property type="nucleotide sequence ID" value="NZ_JAFBCP010000001.1"/>
</dbReference>
<dbReference type="Proteomes" id="UP000809290">
    <property type="component" value="Unassembled WGS sequence"/>
</dbReference>
<keyword evidence="2" id="KW-1185">Reference proteome</keyword>